<gene>
    <name evidence="1" type="ORF">TbgDal_XI2830</name>
</gene>
<sequence>MVVCFTFVDVNVYVCVSGRLFVKVLMFVFLNYFETWSSIFAAASPICACGRALQTLLLVNECLEGTTCERLFLLFAPSSSLLLCESLESCSTFRKWHTLLVRVEPFVHFSFQFLFVRC</sequence>
<dbReference type="GeneID" id="23867257"/>
<dbReference type="KEGG" id="tbg:TbgDal_XI2830"/>
<evidence type="ECO:0000313" key="1">
    <source>
        <dbReference type="EMBL" id="CBH17166.1"/>
    </source>
</evidence>
<proteinExistence type="predicted"/>
<evidence type="ECO:0000313" key="2">
    <source>
        <dbReference type="Proteomes" id="UP000002316"/>
    </source>
</evidence>
<dbReference type="Proteomes" id="UP000002316">
    <property type="component" value="Chromosome 11"/>
</dbReference>
<protein>
    <submittedName>
        <fullName evidence="1">Uncharacterized protein</fullName>
    </submittedName>
</protein>
<name>D0A665_TRYB9</name>
<organism evidence="1 2">
    <name type="scientific">Trypanosoma brucei gambiense (strain MHOM/CI/86/DAL972)</name>
    <dbReference type="NCBI Taxonomy" id="679716"/>
    <lineage>
        <taxon>Eukaryota</taxon>
        <taxon>Discoba</taxon>
        <taxon>Euglenozoa</taxon>
        <taxon>Kinetoplastea</taxon>
        <taxon>Metakinetoplastina</taxon>
        <taxon>Trypanosomatida</taxon>
        <taxon>Trypanosomatidae</taxon>
        <taxon>Trypanosoma</taxon>
    </lineage>
</organism>
<dbReference type="RefSeq" id="XP_011779430.1">
    <property type="nucleotide sequence ID" value="XM_011781128.1"/>
</dbReference>
<reference evidence="2" key="1">
    <citation type="journal article" date="2010" name="PLoS Negl. Trop. Dis.">
        <title>The genome sequence of Trypanosoma brucei gambiense, causative agent of chronic human african trypanosomiasis.</title>
        <authorList>
            <person name="Jackson A.P."/>
            <person name="Sanders M."/>
            <person name="Berry A."/>
            <person name="McQuillan J."/>
            <person name="Aslett M.A."/>
            <person name="Quail M.A."/>
            <person name="Chukualim B."/>
            <person name="Capewell P."/>
            <person name="MacLeod A."/>
            <person name="Melville S.E."/>
            <person name="Gibson W."/>
            <person name="Barry J.D."/>
            <person name="Berriman M."/>
            <person name="Hertz-Fowler C."/>
        </authorList>
    </citation>
    <scope>NUCLEOTIDE SEQUENCE [LARGE SCALE GENOMIC DNA]</scope>
    <source>
        <strain evidence="2">MHOM/CI/86/DAL972</strain>
    </source>
</reference>
<dbReference type="AlphaFoldDB" id="D0A665"/>
<accession>D0A665</accession>
<dbReference type="EMBL" id="FN554974">
    <property type="protein sequence ID" value="CBH17166.1"/>
    <property type="molecule type" value="Genomic_DNA"/>
</dbReference>